<feature type="transmembrane region" description="Helical" evidence="1">
    <location>
        <begin position="20"/>
        <end position="44"/>
    </location>
</feature>
<evidence type="ECO:0000313" key="3">
    <source>
        <dbReference type="EMBL" id="AWR97999.1"/>
    </source>
</evidence>
<evidence type="ECO:0000259" key="2">
    <source>
        <dbReference type="Pfam" id="PF09339"/>
    </source>
</evidence>
<keyword evidence="1" id="KW-0812">Transmembrane</keyword>
<gene>
    <name evidence="3" type="ORF">DFR86_10935</name>
</gene>
<keyword evidence="4" id="KW-1185">Reference proteome</keyword>
<dbReference type="GO" id="GO:0006355">
    <property type="term" value="P:regulation of DNA-templated transcription"/>
    <property type="evidence" value="ECO:0007669"/>
    <property type="project" value="InterPro"/>
</dbReference>
<dbReference type="CDD" id="cd00090">
    <property type="entry name" value="HTH_ARSR"/>
    <property type="match status" value="1"/>
</dbReference>
<organism evidence="3 4">
    <name type="scientific">Acidianus sulfidivorans JP7</name>
    <dbReference type="NCBI Taxonomy" id="619593"/>
    <lineage>
        <taxon>Archaea</taxon>
        <taxon>Thermoproteota</taxon>
        <taxon>Thermoprotei</taxon>
        <taxon>Sulfolobales</taxon>
        <taxon>Sulfolobaceae</taxon>
        <taxon>Acidianus</taxon>
    </lineage>
</organism>
<feature type="transmembrane region" description="Helical" evidence="1">
    <location>
        <begin position="168"/>
        <end position="192"/>
    </location>
</feature>
<dbReference type="InterPro" id="IPR011991">
    <property type="entry name" value="ArsR-like_HTH"/>
</dbReference>
<evidence type="ECO:0000256" key="1">
    <source>
        <dbReference type="SAM" id="Phobius"/>
    </source>
</evidence>
<dbReference type="InterPro" id="IPR036388">
    <property type="entry name" value="WH-like_DNA-bd_sf"/>
</dbReference>
<dbReference type="Proteomes" id="UP000248410">
    <property type="component" value="Chromosome"/>
</dbReference>
<reference evidence="3 4" key="1">
    <citation type="submission" date="2018-05" db="EMBL/GenBank/DDBJ databases">
        <title>Complete Genome Sequences of Extremely Thermoacidophilic, Metal-Mobilizing Type-Strain Members of the Archaeal Family Sulfolobaceae: Acidianus brierleyi DSM-1651T, Acidianus sulfidivorans DSM-18786T, Metallosphaera hakonensis DSM-7519T, and Metallosphaera prunae DSM-10039T.</title>
        <authorList>
            <person name="Counts J.A."/>
            <person name="Kelly R.M."/>
        </authorList>
    </citation>
    <scope>NUCLEOTIDE SEQUENCE [LARGE SCALE GENOMIC DNA]</scope>
    <source>
        <strain evidence="3 4">JP7</strain>
    </source>
</reference>
<protein>
    <submittedName>
        <fullName evidence="3">Transcriptional regulator</fullName>
    </submittedName>
</protein>
<dbReference type="AlphaFoldDB" id="A0A2U9IPL7"/>
<dbReference type="KEGG" id="asul:DFR86_10935"/>
<feature type="transmembrane region" description="Helical" evidence="1">
    <location>
        <begin position="136"/>
        <end position="156"/>
    </location>
</feature>
<dbReference type="EMBL" id="CP029288">
    <property type="protein sequence ID" value="AWR97999.1"/>
    <property type="molecule type" value="Genomic_DNA"/>
</dbReference>
<dbReference type="Gene3D" id="1.10.10.10">
    <property type="entry name" value="Winged helix-like DNA-binding domain superfamily/Winged helix DNA-binding domain"/>
    <property type="match status" value="1"/>
</dbReference>
<dbReference type="InterPro" id="IPR036390">
    <property type="entry name" value="WH_DNA-bd_sf"/>
</dbReference>
<dbReference type="Pfam" id="PF09339">
    <property type="entry name" value="HTH_IclR"/>
    <property type="match status" value="1"/>
</dbReference>
<accession>A0A2U9IPL7</accession>
<keyword evidence="1" id="KW-0472">Membrane</keyword>
<sequence length="273" mass="30875">MLEMNFEGHGKSKLVARHVVLLLVFTLLFPMLSFSFTPSLVVYYNGTVIAHANKGEFYLVGKNITNLIILNSKYNISNNTVYLYNYSTIEYNAAFPKGIIKVQEPYNLSITILIPSTSDISYVSPAPTSFVERNGLFNFTFYSSNVLILYSLPTTYTTNNNKNNESLNLLVILIIAGLILTNSVLGYVLYLFRKMKSEDKNNKTEIIESTLNDRDLLVLNAINSGANTLSEIIKVTKLPKTTAYRRLKKLVSLGYIQEVRKDGKIYYIAIKKD</sequence>
<keyword evidence="1" id="KW-1133">Transmembrane helix</keyword>
<name>A0A2U9IPL7_9CREN</name>
<dbReference type="InterPro" id="IPR005471">
    <property type="entry name" value="Tscrpt_reg_IclR_N"/>
</dbReference>
<feature type="domain" description="HTH iclR-type" evidence="2">
    <location>
        <begin position="214"/>
        <end position="258"/>
    </location>
</feature>
<evidence type="ECO:0000313" key="4">
    <source>
        <dbReference type="Proteomes" id="UP000248410"/>
    </source>
</evidence>
<proteinExistence type="predicted"/>
<dbReference type="SUPFAM" id="SSF46785">
    <property type="entry name" value="Winged helix' DNA-binding domain"/>
    <property type="match status" value="1"/>
</dbReference>
<dbReference type="GO" id="GO:0003677">
    <property type="term" value="F:DNA binding"/>
    <property type="evidence" value="ECO:0007669"/>
    <property type="project" value="InterPro"/>
</dbReference>